<accession>A0AAV4IM40</accession>
<proteinExistence type="predicted"/>
<gene>
    <name evidence="1" type="ORF">ElyMa_003059100</name>
</gene>
<comment type="caution">
    <text evidence="1">The sequence shown here is derived from an EMBL/GenBank/DDBJ whole genome shotgun (WGS) entry which is preliminary data.</text>
</comment>
<evidence type="ECO:0000313" key="2">
    <source>
        <dbReference type="Proteomes" id="UP000762676"/>
    </source>
</evidence>
<reference evidence="1 2" key="1">
    <citation type="journal article" date="2021" name="Elife">
        <title>Chloroplast acquisition without the gene transfer in kleptoplastic sea slugs, Plakobranchus ocellatus.</title>
        <authorList>
            <person name="Maeda T."/>
            <person name="Takahashi S."/>
            <person name="Yoshida T."/>
            <person name="Shimamura S."/>
            <person name="Takaki Y."/>
            <person name="Nagai Y."/>
            <person name="Toyoda A."/>
            <person name="Suzuki Y."/>
            <person name="Arimoto A."/>
            <person name="Ishii H."/>
            <person name="Satoh N."/>
            <person name="Nishiyama T."/>
            <person name="Hasebe M."/>
            <person name="Maruyama T."/>
            <person name="Minagawa J."/>
            <person name="Obokata J."/>
            <person name="Shigenobu S."/>
        </authorList>
    </citation>
    <scope>NUCLEOTIDE SEQUENCE [LARGE SCALE GENOMIC DNA]</scope>
</reference>
<keyword evidence="2" id="KW-1185">Reference proteome</keyword>
<evidence type="ECO:0000313" key="1">
    <source>
        <dbReference type="EMBL" id="GFS10357.1"/>
    </source>
</evidence>
<name>A0AAV4IM40_9GAST</name>
<organism evidence="1 2">
    <name type="scientific">Elysia marginata</name>
    <dbReference type="NCBI Taxonomy" id="1093978"/>
    <lineage>
        <taxon>Eukaryota</taxon>
        <taxon>Metazoa</taxon>
        <taxon>Spiralia</taxon>
        <taxon>Lophotrochozoa</taxon>
        <taxon>Mollusca</taxon>
        <taxon>Gastropoda</taxon>
        <taxon>Heterobranchia</taxon>
        <taxon>Euthyneura</taxon>
        <taxon>Panpulmonata</taxon>
        <taxon>Sacoglossa</taxon>
        <taxon>Placobranchoidea</taxon>
        <taxon>Plakobranchidae</taxon>
        <taxon>Elysia</taxon>
    </lineage>
</organism>
<dbReference type="EMBL" id="BMAT01006331">
    <property type="protein sequence ID" value="GFS10357.1"/>
    <property type="molecule type" value="Genomic_DNA"/>
</dbReference>
<dbReference type="AlphaFoldDB" id="A0AAV4IM40"/>
<protein>
    <submittedName>
        <fullName evidence="1">Uncharacterized protein</fullName>
    </submittedName>
</protein>
<dbReference type="Proteomes" id="UP000762676">
    <property type="component" value="Unassembled WGS sequence"/>
</dbReference>
<sequence>MGLEEGVLKEEVLKEGFVNAVGLEEGVLKEGVLKEGFVVAVGLEEEVLKEKRSEDGCHAQSEMDIPEVFSSGRSLQTIGVGTPVTARLLPYVKIIELNLEFVSSRHSSWLRGG</sequence>